<gene>
    <name evidence="2" type="ORF">PCOR1329_LOCUS52018</name>
</gene>
<comment type="caution">
    <text evidence="2">The sequence shown here is derived from an EMBL/GenBank/DDBJ whole genome shotgun (WGS) entry which is preliminary data.</text>
</comment>
<keyword evidence="3" id="KW-1185">Reference proteome</keyword>
<protein>
    <recommendedName>
        <fullName evidence="4">Anaphase-promoting complex subunit 1</fullName>
    </recommendedName>
</protein>
<dbReference type="EMBL" id="CAUYUJ010016323">
    <property type="protein sequence ID" value="CAK0864024.1"/>
    <property type="molecule type" value="Genomic_DNA"/>
</dbReference>
<proteinExistence type="predicted"/>
<evidence type="ECO:0000256" key="1">
    <source>
        <dbReference type="SAM" id="MobiDB-lite"/>
    </source>
</evidence>
<sequence length="134" mass="14057">ERRFAVYALSDKNGSRAVAAHERAVWHLGADEDGTPLLEVHAPPGQELRQEAGRLFVVPASADAPEAPVPAGEGDAKAVGGEGSPPAPAPGSLGVPLDLSEEACDVSPDKSAMRCRLPENHVKEVSVRYTNDEL</sequence>
<reference evidence="2" key="1">
    <citation type="submission" date="2023-10" db="EMBL/GenBank/DDBJ databases">
        <authorList>
            <person name="Chen Y."/>
            <person name="Shah S."/>
            <person name="Dougan E. K."/>
            <person name="Thang M."/>
            <person name="Chan C."/>
        </authorList>
    </citation>
    <scope>NUCLEOTIDE SEQUENCE [LARGE SCALE GENOMIC DNA]</scope>
</reference>
<organism evidence="2 3">
    <name type="scientific">Prorocentrum cordatum</name>
    <dbReference type="NCBI Taxonomy" id="2364126"/>
    <lineage>
        <taxon>Eukaryota</taxon>
        <taxon>Sar</taxon>
        <taxon>Alveolata</taxon>
        <taxon>Dinophyceae</taxon>
        <taxon>Prorocentrales</taxon>
        <taxon>Prorocentraceae</taxon>
        <taxon>Prorocentrum</taxon>
    </lineage>
</organism>
<evidence type="ECO:0008006" key="4">
    <source>
        <dbReference type="Google" id="ProtNLM"/>
    </source>
</evidence>
<feature type="non-terminal residue" evidence="2">
    <location>
        <position position="1"/>
    </location>
</feature>
<feature type="region of interest" description="Disordered" evidence="1">
    <location>
        <begin position="63"/>
        <end position="96"/>
    </location>
</feature>
<dbReference type="Proteomes" id="UP001189429">
    <property type="component" value="Unassembled WGS sequence"/>
</dbReference>
<accession>A0ABN9UVU2</accession>
<evidence type="ECO:0000313" key="2">
    <source>
        <dbReference type="EMBL" id="CAK0864024.1"/>
    </source>
</evidence>
<name>A0ABN9UVU2_9DINO</name>
<evidence type="ECO:0000313" key="3">
    <source>
        <dbReference type="Proteomes" id="UP001189429"/>
    </source>
</evidence>